<comment type="caution">
    <text evidence="3">The sequence shown here is derived from an EMBL/GenBank/DDBJ whole genome shotgun (WGS) entry which is preliminary data.</text>
</comment>
<sequence length="260" mass="28514">MKLSTYLYSLLVASTVYSNSVYNKRNYDACIEAIENSGCPLINVSNKSSDEVMKLCHIFKSEKCQNIYDKGILSLEGCGTLSKKSLETIEKNINSSLDQLKNNCSSDDSSNHDSTDKKTTTTTKKSTTSTRKHSTTHKKTTSTTTTKEKTRTTKERTTTRKEDDNKKSTSRKSTTTTTTTLTKKATVTSETTTIDQSTTILPLNNTNVNVTTVAPLTTTFGVISTATPNTGVVEADTSDAMATKISKALILSFGFFLYYL</sequence>
<feature type="compositionally biased region" description="Basic and acidic residues" evidence="1">
    <location>
        <begin position="109"/>
        <end position="119"/>
    </location>
</feature>
<keyword evidence="2" id="KW-0732">Signal</keyword>
<keyword evidence="4" id="KW-1185">Reference proteome</keyword>
<feature type="signal peptide" evidence="2">
    <location>
        <begin position="1"/>
        <end position="18"/>
    </location>
</feature>
<organism evidence="3 4">
    <name type="scientific">Neocallimastix californiae</name>
    <dbReference type="NCBI Taxonomy" id="1754190"/>
    <lineage>
        <taxon>Eukaryota</taxon>
        <taxon>Fungi</taxon>
        <taxon>Fungi incertae sedis</taxon>
        <taxon>Chytridiomycota</taxon>
        <taxon>Chytridiomycota incertae sedis</taxon>
        <taxon>Neocallimastigomycetes</taxon>
        <taxon>Neocallimastigales</taxon>
        <taxon>Neocallimastigaceae</taxon>
        <taxon>Neocallimastix</taxon>
    </lineage>
</organism>
<feature type="compositionally biased region" description="Low complexity" evidence="1">
    <location>
        <begin position="120"/>
        <end position="129"/>
    </location>
</feature>
<dbReference type="Proteomes" id="UP000193920">
    <property type="component" value="Unassembled WGS sequence"/>
</dbReference>
<feature type="non-terminal residue" evidence="3">
    <location>
        <position position="260"/>
    </location>
</feature>
<protein>
    <recommendedName>
        <fullName evidence="5">Extracellular membrane protein CFEM domain-containing protein</fullName>
    </recommendedName>
</protein>
<evidence type="ECO:0000313" key="3">
    <source>
        <dbReference type="EMBL" id="ORY73329.1"/>
    </source>
</evidence>
<evidence type="ECO:0000256" key="2">
    <source>
        <dbReference type="SAM" id="SignalP"/>
    </source>
</evidence>
<reference evidence="3 4" key="1">
    <citation type="submission" date="2016-08" db="EMBL/GenBank/DDBJ databases">
        <title>A Parts List for Fungal Cellulosomes Revealed by Comparative Genomics.</title>
        <authorList>
            <consortium name="DOE Joint Genome Institute"/>
            <person name="Haitjema C.H."/>
            <person name="Gilmore S.P."/>
            <person name="Henske J.K."/>
            <person name="Solomon K.V."/>
            <person name="De Groot R."/>
            <person name="Kuo A."/>
            <person name="Mondo S.J."/>
            <person name="Salamov A.A."/>
            <person name="Labutti K."/>
            <person name="Zhao Z."/>
            <person name="Chiniquy J."/>
            <person name="Barry K."/>
            <person name="Brewer H.M."/>
            <person name="Purvine S.O."/>
            <person name="Wright A.T."/>
            <person name="Boxma B."/>
            <person name="Van Alen T."/>
            <person name="Hackstein J.H."/>
            <person name="Baker S.E."/>
            <person name="Grigoriev I.V."/>
            <person name="O'Malley M.A."/>
        </authorList>
    </citation>
    <scope>NUCLEOTIDE SEQUENCE [LARGE SCALE GENOMIC DNA]</scope>
    <source>
        <strain evidence="3 4">G1</strain>
    </source>
</reference>
<evidence type="ECO:0000313" key="4">
    <source>
        <dbReference type="Proteomes" id="UP000193920"/>
    </source>
</evidence>
<feature type="compositionally biased region" description="Basic residues" evidence="1">
    <location>
        <begin position="130"/>
        <end position="140"/>
    </location>
</feature>
<evidence type="ECO:0008006" key="5">
    <source>
        <dbReference type="Google" id="ProtNLM"/>
    </source>
</evidence>
<name>A0A1Y2EP59_9FUNG</name>
<gene>
    <name evidence="3" type="ORF">LY90DRAFT_699678</name>
</gene>
<accession>A0A1Y2EP59</accession>
<feature type="region of interest" description="Disordered" evidence="1">
    <location>
        <begin position="101"/>
        <end position="178"/>
    </location>
</feature>
<evidence type="ECO:0000256" key="1">
    <source>
        <dbReference type="SAM" id="MobiDB-lite"/>
    </source>
</evidence>
<dbReference type="AlphaFoldDB" id="A0A1Y2EP59"/>
<feature type="chain" id="PRO_5012395358" description="Extracellular membrane protein CFEM domain-containing protein" evidence="2">
    <location>
        <begin position="19"/>
        <end position="260"/>
    </location>
</feature>
<proteinExistence type="predicted"/>
<dbReference type="EMBL" id="MCOG01000034">
    <property type="protein sequence ID" value="ORY73329.1"/>
    <property type="molecule type" value="Genomic_DNA"/>
</dbReference>
<feature type="compositionally biased region" description="Basic and acidic residues" evidence="1">
    <location>
        <begin position="146"/>
        <end position="167"/>
    </location>
</feature>